<feature type="binding site" evidence="1">
    <location>
        <position position="186"/>
    </location>
    <ligand>
        <name>Zn(2+)</name>
        <dbReference type="ChEBI" id="CHEBI:29105"/>
        <label>2</label>
    </ligand>
</feature>
<reference evidence="5 6" key="2">
    <citation type="journal article" date="2016" name="Genome Announc.">
        <title>Complete Genome Sequence of the Highly Virulent Aeromonas schubertii Strain WL1483, Isolated from Diseased Snakehead Fish (Channa argus) in China.</title>
        <authorList>
            <person name="Liu L."/>
            <person name="Li N."/>
            <person name="Zhang D."/>
            <person name="Fu X."/>
            <person name="Shi C."/>
            <person name="Lin Q."/>
            <person name="Hao G."/>
        </authorList>
    </citation>
    <scope>NUCLEOTIDE SEQUENCE [LARGE SCALE GENOMIC DNA]</scope>
    <source>
        <strain evidence="5 6">WL1483</strain>
    </source>
</reference>
<evidence type="ECO:0000313" key="5">
    <source>
        <dbReference type="EMBL" id="ALP43738.1"/>
    </source>
</evidence>
<feature type="binding site" evidence="1">
    <location>
        <position position="209"/>
    </location>
    <ligand>
        <name>Zn(2+)</name>
        <dbReference type="ChEBI" id="CHEBI:29105"/>
        <label>2</label>
    </ligand>
</feature>
<dbReference type="InterPro" id="IPR006680">
    <property type="entry name" value="Amidohydro-rel"/>
</dbReference>
<feature type="binding site" evidence="1">
    <location>
        <position position="58"/>
    </location>
    <ligand>
        <name>Zn(2+)</name>
        <dbReference type="ChEBI" id="CHEBI:29105"/>
        <label>1</label>
    </ligand>
</feature>
<dbReference type="RefSeq" id="WP_060587277.1">
    <property type="nucleotide sequence ID" value="NZ_CP013067.1"/>
</dbReference>
<dbReference type="Gene3D" id="2.30.40.10">
    <property type="entry name" value="Urease, subunit C, domain 1"/>
    <property type="match status" value="1"/>
</dbReference>
<dbReference type="AlphaFoldDB" id="A0A0S2SPQ0"/>
<dbReference type="Gene3D" id="3.20.20.140">
    <property type="entry name" value="Metal-dependent hydrolases"/>
    <property type="match status" value="1"/>
</dbReference>
<dbReference type="GO" id="GO:0046872">
    <property type="term" value="F:metal ion binding"/>
    <property type="evidence" value="ECO:0007669"/>
    <property type="project" value="UniProtKB-KW"/>
</dbReference>
<dbReference type="PANTHER" id="PTHR42717">
    <property type="entry name" value="DIHYDROOROTASE-RELATED"/>
    <property type="match status" value="1"/>
</dbReference>
<dbReference type="InterPro" id="IPR032466">
    <property type="entry name" value="Metal_Hydrolase"/>
</dbReference>
<proteinExistence type="predicted"/>
<evidence type="ECO:0000256" key="3">
    <source>
        <dbReference type="PIRSR" id="PIRSR039004-3"/>
    </source>
</evidence>
<dbReference type="GO" id="GO:0016810">
    <property type="term" value="F:hydrolase activity, acting on carbon-nitrogen (but not peptide) bonds"/>
    <property type="evidence" value="ECO:0007669"/>
    <property type="project" value="InterPro"/>
</dbReference>
<feature type="domain" description="Amidohydrolase-related" evidence="4">
    <location>
        <begin position="50"/>
        <end position="339"/>
    </location>
</feature>
<evidence type="ECO:0000313" key="6">
    <source>
        <dbReference type="Proteomes" id="UP000058114"/>
    </source>
</evidence>
<dbReference type="InterPro" id="IPR020043">
    <property type="entry name" value="Deacetylase_Atu3266-like"/>
</dbReference>
<dbReference type="NCBIfam" id="NF006689">
    <property type="entry name" value="PRK09237.1"/>
    <property type="match status" value="1"/>
</dbReference>
<feature type="binding site" description="via carbamate group" evidence="1">
    <location>
        <position position="152"/>
    </location>
    <ligand>
        <name>Zn(2+)</name>
        <dbReference type="ChEBI" id="CHEBI:29105"/>
        <label>2</label>
    </ligand>
</feature>
<dbReference type="KEGG" id="asr:WL1483_5043"/>
<sequence length="379" mass="40688">MYDLIIRRARTVDGQLLDIATEGGLIAALGTLPERAEASHSLDLAGKVLLSPGWIDSHTHCYPDSPVYRDEPDRVGVAGGVTTVIDAGSTGADDVDAFVAQACRCQTRVHALLNLSRIGLLRQNELADRRDLDLPLAEAALARHPDFLVGLKARMSASVVGENGLWPLAQAKVLQARHPGLPLMVHVGNTPPDLDEIVDRLGEGDILTHCYNGKPNRILNPGGEVRAVVTAALHRGLLLDVGHGSASFSFEVAEAALAQGMAPHIISSDIYCKNREQGPVFALAHVMSKFLLLGLSLEQVIQAVTETPAHALRLTDRGRLSVGLAADFTLFELHDEPHLFIDCEQSPRSGHLLIRPLAAIVAGQLTLTDHGITHHAFHS</sequence>
<accession>A0A0S2SPQ0</accession>
<reference evidence="6" key="1">
    <citation type="submission" date="2015-10" db="EMBL/GenBank/DDBJ databases">
        <title>Complete Genome Sequence of Aeromonas schubertii strain WL1483.</title>
        <authorList>
            <person name="Liu L."/>
        </authorList>
    </citation>
    <scope>NUCLEOTIDE SEQUENCE [LARGE SCALE GENOMIC DNA]</scope>
    <source>
        <strain evidence="6">WL1483</strain>
    </source>
</reference>
<dbReference type="GO" id="GO:0019213">
    <property type="term" value="F:deacetylase activity"/>
    <property type="evidence" value="ECO:0007669"/>
    <property type="project" value="InterPro"/>
</dbReference>
<protein>
    <submittedName>
        <fullName evidence="5">Dihydroorotase</fullName>
    </submittedName>
</protein>
<feature type="binding site" description="via carbamate group" evidence="1">
    <location>
        <position position="152"/>
    </location>
    <ligand>
        <name>Zn(2+)</name>
        <dbReference type="ChEBI" id="CHEBI:29105"/>
        <label>1</label>
    </ligand>
</feature>
<feature type="modified residue" description="N6-carboxylysine" evidence="2">
    <location>
        <position position="152"/>
    </location>
</feature>
<dbReference type="InterPro" id="IPR011059">
    <property type="entry name" value="Metal-dep_hydrolase_composite"/>
</dbReference>
<dbReference type="SUPFAM" id="SSF51338">
    <property type="entry name" value="Composite domain of metallo-dependent hydrolases"/>
    <property type="match status" value="1"/>
</dbReference>
<dbReference type="SUPFAM" id="SSF51556">
    <property type="entry name" value="Metallo-dependent hydrolases"/>
    <property type="match status" value="1"/>
</dbReference>
<keyword evidence="1" id="KW-0862">Zinc</keyword>
<dbReference type="NCBIfam" id="TIGR03583">
    <property type="entry name" value="EF_0837"/>
    <property type="match status" value="1"/>
</dbReference>
<evidence type="ECO:0000256" key="1">
    <source>
        <dbReference type="PIRSR" id="PIRSR039004-1"/>
    </source>
</evidence>
<evidence type="ECO:0000259" key="4">
    <source>
        <dbReference type="Pfam" id="PF01979"/>
    </source>
</evidence>
<organism evidence="5 6">
    <name type="scientific">Aeromonas schubertii</name>
    <dbReference type="NCBI Taxonomy" id="652"/>
    <lineage>
        <taxon>Bacteria</taxon>
        <taxon>Pseudomonadati</taxon>
        <taxon>Pseudomonadota</taxon>
        <taxon>Gammaproteobacteria</taxon>
        <taxon>Aeromonadales</taxon>
        <taxon>Aeromonadaceae</taxon>
        <taxon>Aeromonas</taxon>
    </lineage>
</organism>
<dbReference type="PIRSF" id="PIRSF039004">
    <property type="entry name" value="ADE_EF_0837"/>
    <property type="match status" value="1"/>
</dbReference>
<keyword evidence="1" id="KW-0479">Metal-binding</keyword>
<dbReference type="PANTHER" id="PTHR42717:SF1">
    <property type="entry name" value="IMIDAZOLONEPROPIONASE AND RELATED AMIDOHYDROLASES"/>
    <property type="match status" value="1"/>
</dbReference>
<feature type="binding site" evidence="1">
    <location>
        <position position="60"/>
    </location>
    <ligand>
        <name>Zn(2+)</name>
        <dbReference type="ChEBI" id="CHEBI:29105"/>
        <label>1</label>
    </ligand>
</feature>
<dbReference type="InterPro" id="IPR047601">
    <property type="entry name" value="EF_0837-like"/>
</dbReference>
<evidence type="ECO:0000256" key="2">
    <source>
        <dbReference type="PIRSR" id="PIRSR039004-2"/>
    </source>
</evidence>
<dbReference type="EMBL" id="CP013067">
    <property type="protein sequence ID" value="ALP43738.1"/>
    <property type="molecule type" value="Genomic_DNA"/>
</dbReference>
<dbReference type="Pfam" id="PF01979">
    <property type="entry name" value="Amidohydro_1"/>
    <property type="match status" value="1"/>
</dbReference>
<feature type="binding site" evidence="1">
    <location>
        <position position="269"/>
    </location>
    <ligand>
        <name>Zn(2+)</name>
        <dbReference type="ChEBI" id="CHEBI:29105"/>
        <label>1</label>
    </ligand>
</feature>
<feature type="site" description="Transition state stabilizer" evidence="3">
    <location>
        <position position="154"/>
    </location>
</feature>
<dbReference type="Proteomes" id="UP000058114">
    <property type="component" value="Chromosome"/>
</dbReference>
<name>A0A0S2SPQ0_9GAMM</name>
<gene>
    <name evidence="5" type="ORF">WL1483_5043</name>
</gene>
<dbReference type="PATRIC" id="fig|652.5.peg.3491"/>